<dbReference type="GO" id="GO:0008206">
    <property type="term" value="P:bile acid metabolic process"/>
    <property type="evidence" value="ECO:0007669"/>
    <property type="project" value="TreeGrafter"/>
</dbReference>
<dbReference type="Gene3D" id="3.40.50.10540">
    <property type="entry name" value="Crotonobetainyl-coa:carnitine coa-transferase, domain 1"/>
    <property type="match status" value="3"/>
</dbReference>
<dbReference type="SUPFAM" id="SSF89796">
    <property type="entry name" value="CoA-transferase family III (CaiB/BaiF)"/>
    <property type="match status" value="1"/>
</dbReference>
<accession>A0AAV4IYY7</accession>
<evidence type="ECO:0000313" key="2">
    <source>
        <dbReference type="EMBL" id="GFS13947.1"/>
    </source>
</evidence>
<name>A0AAV4IYY7_9GAST</name>
<dbReference type="InterPro" id="IPR003673">
    <property type="entry name" value="CoA-Trfase_fam_III"/>
</dbReference>
<gene>
    <name evidence="2" type="ORF">ElyMa_004895700</name>
</gene>
<dbReference type="GO" id="GO:0008111">
    <property type="term" value="F:alpha-methylacyl-CoA racemase activity"/>
    <property type="evidence" value="ECO:0007669"/>
    <property type="project" value="TreeGrafter"/>
</dbReference>
<proteinExistence type="inferred from homology"/>
<dbReference type="GO" id="GO:0005739">
    <property type="term" value="C:mitochondrion"/>
    <property type="evidence" value="ECO:0007669"/>
    <property type="project" value="TreeGrafter"/>
</dbReference>
<reference evidence="2 3" key="1">
    <citation type="journal article" date="2021" name="Elife">
        <title>Chloroplast acquisition without the gene transfer in kleptoplastic sea slugs, Plakobranchus ocellatus.</title>
        <authorList>
            <person name="Maeda T."/>
            <person name="Takahashi S."/>
            <person name="Yoshida T."/>
            <person name="Shimamura S."/>
            <person name="Takaki Y."/>
            <person name="Nagai Y."/>
            <person name="Toyoda A."/>
            <person name="Suzuki Y."/>
            <person name="Arimoto A."/>
            <person name="Ishii H."/>
            <person name="Satoh N."/>
            <person name="Nishiyama T."/>
            <person name="Hasebe M."/>
            <person name="Maruyama T."/>
            <person name="Minagawa J."/>
            <person name="Obokata J."/>
            <person name="Shigenobu S."/>
        </authorList>
    </citation>
    <scope>NUCLEOTIDE SEQUENCE [LARGE SCALE GENOMIC DNA]</scope>
</reference>
<dbReference type="AlphaFoldDB" id="A0AAV4IYY7"/>
<evidence type="ECO:0000256" key="1">
    <source>
        <dbReference type="ARBA" id="ARBA00008383"/>
    </source>
</evidence>
<dbReference type="Pfam" id="PF02515">
    <property type="entry name" value="CoA_transf_3"/>
    <property type="match status" value="1"/>
</dbReference>
<evidence type="ECO:0000313" key="3">
    <source>
        <dbReference type="Proteomes" id="UP000762676"/>
    </source>
</evidence>
<dbReference type="InterPro" id="IPR023606">
    <property type="entry name" value="CoA-Trfase_III_dom_1_sf"/>
</dbReference>
<dbReference type="InterPro" id="IPR050509">
    <property type="entry name" value="CoA-transferase_III"/>
</dbReference>
<keyword evidence="3" id="KW-1185">Reference proteome</keyword>
<sequence length="332" mass="36098">MALKGITVIEMAGLAPGPLCGMILADFGASVIRVDKPTANFVMDTLARGKCSVSVNLKKPEGVRVVQRLCQNADVLLEPFRPGLLSKLGRDGEKPYPPINLMADFAGGGLPCALGIVMALFERSRSGLGQVIDCSMVEGSAYVGAWLDIMRGMLFRGKRGQNMLDGGSAFYETYETKDGKFMAVGALEPQFYQALLKGLKLDPSQVTQGDDQAEQKKLFEKIFLTKTRDEWTEVFEDLDACVTPVLTSDEAAAHPHNKQRGLFLNGSWPDVPNALHPAPAPKLSRTPAEDKTLRPLPGLGEHTVEVLSDYGFSQDEIKDLVSKGAICQKERL</sequence>
<dbReference type="PANTHER" id="PTHR48228">
    <property type="entry name" value="SUCCINYL-COA--D-CITRAMALATE COA-TRANSFERASE"/>
    <property type="match status" value="1"/>
</dbReference>
<comment type="caution">
    <text evidence="2">The sequence shown here is derived from an EMBL/GenBank/DDBJ whole genome shotgun (WGS) entry which is preliminary data.</text>
</comment>
<dbReference type="EMBL" id="BMAT01009802">
    <property type="protein sequence ID" value="GFS13947.1"/>
    <property type="molecule type" value="Genomic_DNA"/>
</dbReference>
<dbReference type="PANTHER" id="PTHR48228:SF5">
    <property type="entry name" value="ALPHA-METHYLACYL-COA RACEMASE"/>
    <property type="match status" value="1"/>
</dbReference>
<dbReference type="Gene3D" id="3.30.1540.10">
    <property type="entry name" value="formyl-coa transferase, domain 3"/>
    <property type="match status" value="1"/>
</dbReference>
<dbReference type="Proteomes" id="UP000762676">
    <property type="component" value="Unassembled WGS sequence"/>
</dbReference>
<protein>
    <submittedName>
        <fullName evidence="2">Alpha-methylacyl-CoA racemase</fullName>
    </submittedName>
</protein>
<organism evidence="2 3">
    <name type="scientific">Elysia marginata</name>
    <dbReference type="NCBI Taxonomy" id="1093978"/>
    <lineage>
        <taxon>Eukaryota</taxon>
        <taxon>Metazoa</taxon>
        <taxon>Spiralia</taxon>
        <taxon>Lophotrochozoa</taxon>
        <taxon>Mollusca</taxon>
        <taxon>Gastropoda</taxon>
        <taxon>Heterobranchia</taxon>
        <taxon>Euthyneura</taxon>
        <taxon>Panpulmonata</taxon>
        <taxon>Sacoglossa</taxon>
        <taxon>Placobranchoidea</taxon>
        <taxon>Plakobranchidae</taxon>
        <taxon>Elysia</taxon>
    </lineage>
</organism>
<comment type="similarity">
    <text evidence="1">Belongs to the CoA-transferase III family.</text>
</comment>
<dbReference type="InterPro" id="IPR044855">
    <property type="entry name" value="CoA-Trfase_III_dom3_sf"/>
</dbReference>